<reference evidence="5" key="1">
    <citation type="submission" date="2017-01" db="EMBL/GenBank/DDBJ databases">
        <title>An insight into the sialome and mialome of the horn fly, Haematobia irritans.</title>
        <authorList>
            <person name="Breijo M."/>
            <person name="Boiani M."/>
            <person name="Ures X."/>
            <person name="Rocha S."/>
            <person name="Sequeira M."/>
            <person name="Ribeiro J.M."/>
        </authorList>
    </citation>
    <scope>NUCLEOTIDE SEQUENCE</scope>
</reference>
<organism evidence="5">
    <name type="scientific">Haematobia irritans</name>
    <name type="common">Horn fly</name>
    <name type="synonym">Conops irritans</name>
    <dbReference type="NCBI Taxonomy" id="7368"/>
    <lineage>
        <taxon>Eukaryota</taxon>
        <taxon>Metazoa</taxon>
        <taxon>Ecdysozoa</taxon>
        <taxon>Arthropoda</taxon>
        <taxon>Hexapoda</taxon>
        <taxon>Insecta</taxon>
        <taxon>Pterygota</taxon>
        <taxon>Neoptera</taxon>
        <taxon>Endopterygota</taxon>
        <taxon>Diptera</taxon>
        <taxon>Brachycera</taxon>
        <taxon>Muscomorpha</taxon>
        <taxon>Muscoidea</taxon>
        <taxon>Muscidae</taxon>
        <taxon>Haematobia</taxon>
    </lineage>
</organism>
<keyword evidence="3" id="KW-0862">Zinc</keyword>
<dbReference type="Pfam" id="PF05253">
    <property type="entry name" value="zf-U11-48K"/>
    <property type="match status" value="2"/>
</dbReference>
<sequence length="84" mass="9670">MSDEEYGICPFNSGHRIVLFRMPAHIVKCRKNYTGPPLDQCPYNATHYIPAGTLSEHLKKCRDCYRFNQATYTKMAEISLNQNA</sequence>
<evidence type="ECO:0000259" key="4">
    <source>
        <dbReference type="PROSITE" id="PS51800"/>
    </source>
</evidence>
<dbReference type="GO" id="GO:0008270">
    <property type="term" value="F:zinc ion binding"/>
    <property type="evidence" value="ECO:0007669"/>
    <property type="project" value="UniProtKB-KW"/>
</dbReference>
<dbReference type="InterPro" id="IPR051591">
    <property type="entry name" value="UPF0224_FAM112_RNA_Proc"/>
</dbReference>
<dbReference type="PANTHER" id="PTHR21402:SF5">
    <property type="entry name" value="GAMETOCYTE SPECIFIC FACTOR 1"/>
    <property type="match status" value="1"/>
</dbReference>
<dbReference type="SUPFAM" id="SSF57667">
    <property type="entry name" value="beta-beta-alpha zinc fingers"/>
    <property type="match status" value="2"/>
</dbReference>
<name>A0A1L8ECU4_HAEIR</name>
<protein>
    <recommendedName>
        <fullName evidence="4">CHHC U11-48K-type domain-containing protein</fullName>
    </recommendedName>
</protein>
<keyword evidence="1" id="KW-0479">Metal-binding</keyword>
<accession>A0A1L8ECU4</accession>
<feature type="domain" description="CHHC U11-48K-type" evidence="4">
    <location>
        <begin position="38"/>
        <end position="65"/>
    </location>
</feature>
<dbReference type="AlphaFoldDB" id="A0A1L8ECU4"/>
<feature type="domain" description="CHHC U11-48K-type" evidence="4">
    <location>
        <begin position="6"/>
        <end position="33"/>
    </location>
</feature>
<dbReference type="EMBL" id="GFDG01002400">
    <property type="protein sequence ID" value="JAV16399.1"/>
    <property type="molecule type" value="Transcribed_RNA"/>
</dbReference>
<dbReference type="InterPro" id="IPR022776">
    <property type="entry name" value="TRM13/UPF0224_CHHC_Znf_dom"/>
</dbReference>
<dbReference type="PROSITE" id="PS51800">
    <property type="entry name" value="ZF_CHHC_U11_48K"/>
    <property type="match status" value="2"/>
</dbReference>
<dbReference type="PANTHER" id="PTHR21402">
    <property type="entry name" value="GAMETOCYTE SPECIFIC FACTOR 1-RELATED"/>
    <property type="match status" value="1"/>
</dbReference>
<keyword evidence="2" id="KW-0863">Zinc-finger</keyword>
<evidence type="ECO:0000256" key="3">
    <source>
        <dbReference type="ARBA" id="ARBA00022833"/>
    </source>
</evidence>
<evidence type="ECO:0000313" key="5">
    <source>
        <dbReference type="EMBL" id="JAV16399.1"/>
    </source>
</evidence>
<proteinExistence type="predicted"/>
<evidence type="ECO:0000256" key="2">
    <source>
        <dbReference type="ARBA" id="ARBA00022771"/>
    </source>
</evidence>
<evidence type="ECO:0000256" key="1">
    <source>
        <dbReference type="ARBA" id="ARBA00022723"/>
    </source>
</evidence>
<dbReference type="InterPro" id="IPR036236">
    <property type="entry name" value="Znf_C2H2_sf"/>
</dbReference>